<reference evidence="7" key="2">
    <citation type="journal article" date="2017" name="J. Med. Entomol.">
        <title>Transcriptome Analysis of the Triatoma infestans (Hemiptera: Reduviidae) Integument.</title>
        <authorList>
            <person name="Calderon-Fernandez G.M."/>
            <person name="Moriconi D.E."/>
            <person name="Dulbecco A.B."/>
            <person name="Juarez M.P."/>
        </authorList>
    </citation>
    <scope>NUCLEOTIDE SEQUENCE</scope>
    <source>
        <strain evidence="7">Int1</strain>
        <tissue evidence="7">Integument</tissue>
    </source>
</reference>
<reference evidence="7" key="1">
    <citation type="submission" date="2016-04" db="EMBL/GenBank/DDBJ databases">
        <authorList>
            <person name="Calderon-Fernandez G.M.Sr."/>
        </authorList>
    </citation>
    <scope>NUCLEOTIDE SEQUENCE</scope>
    <source>
        <strain evidence="7">Int1</strain>
        <tissue evidence="7">Integument</tissue>
    </source>
</reference>
<name>A0A170W4T7_TRIIF</name>
<keyword evidence="3 6" id="KW-1133">Transmembrane helix</keyword>
<comment type="similarity">
    <text evidence="5">Belongs to the MIP/aquaporin (TC 1.A.8) family.</text>
</comment>
<dbReference type="PANTHER" id="PTHR19139">
    <property type="entry name" value="AQUAPORIN TRANSPORTER"/>
    <property type="match status" value="1"/>
</dbReference>
<dbReference type="AlphaFoldDB" id="A0A170W4T7"/>
<evidence type="ECO:0000256" key="3">
    <source>
        <dbReference type="ARBA" id="ARBA00022989"/>
    </source>
</evidence>
<accession>A0A170W4T7</accession>
<keyword evidence="2 5" id="KW-0812">Transmembrane</keyword>
<dbReference type="EMBL" id="GEMB01006123">
    <property type="protein sequence ID" value="JAR97204.1"/>
    <property type="molecule type" value="Transcribed_RNA"/>
</dbReference>
<dbReference type="PRINTS" id="PR00783">
    <property type="entry name" value="MINTRINSICP"/>
</dbReference>
<evidence type="ECO:0000256" key="4">
    <source>
        <dbReference type="ARBA" id="ARBA00023136"/>
    </source>
</evidence>
<dbReference type="Gene3D" id="1.20.1080.10">
    <property type="entry name" value="Glycerol uptake facilitator protein"/>
    <property type="match status" value="1"/>
</dbReference>
<sequence>MLLLVLLGSSDLRNAEKQDSVPLKFAAAIIALSLLGGPYTGASVNPARSFAPALWSKDWTAHWVYWIGPLFAGLATPLFYQCCFPPVRK</sequence>
<dbReference type="InterPro" id="IPR023271">
    <property type="entry name" value="Aquaporin-like"/>
</dbReference>
<dbReference type="SUPFAM" id="SSF81338">
    <property type="entry name" value="Aquaporin-like"/>
    <property type="match status" value="1"/>
</dbReference>
<dbReference type="PANTHER" id="PTHR19139:SF270">
    <property type="entry name" value="ENTOMOGLYCEROPORIN 1-RELATED"/>
    <property type="match status" value="1"/>
</dbReference>
<dbReference type="GO" id="GO:0015267">
    <property type="term" value="F:channel activity"/>
    <property type="evidence" value="ECO:0007669"/>
    <property type="project" value="InterPro"/>
</dbReference>
<evidence type="ECO:0000313" key="7">
    <source>
        <dbReference type="EMBL" id="JAR97204.1"/>
    </source>
</evidence>
<evidence type="ECO:0000256" key="5">
    <source>
        <dbReference type="RuleBase" id="RU000477"/>
    </source>
</evidence>
<dbReference type="Pfam" id="PF00230">
    <property type="entry name" value="MIP"/>
    <property type="match status" value="1"/>
</dbReference>
<protein>
    <submittedName>
        <fullName evidence="7">Mip variant b</fullName>
    </submittedName>
</protein>
<feature type="transmembrane region" description="Helical" evidence="6">
    <location>
        <begin position="63"/>
        <end position="80"/>
    </location>
</feature>
<feature type="transmembrane region" description="Helical" evidence="6">
    <location>
        <begin position="25"/>
        <end position="42"/>
    </location>
</feature>
<evidence type="ECO:0000256" key="6">
    <source>
        <dbReference type="SAM" id="Phobius"/>
    </source>
</evidence>
<organism evidence="7">
    <name type="scientific">Triatoma infestans</name>
    <name type="common">Assassin bug</name>
    <dbReference type="NCBI Taxonomy" id="30076"/>
    <lineage>
        <taxon>Eukaryota</taxon>
        <taxon>Metazoa</taxon>
        <taxon>Ecdysozoa</taxon>
        <taxon>Arthropoda</taxon>
        <taxon>Hexapoda</taxon>
        <taxon>Insecta</taxon>
        <taxon>Pterygota</taxon>
        <taxon>Neoptera</taxon>
        <taxon>Paraneoptera</taxon>
        <taxon>Hemiptera</taxon>
        <taxon>Heteroptera</taxon>
        <taxon>Panheteroptera</taxon>
        <taxon>Cimicomorpha</taxon>
        <taxon>Reduviidae</taxon>
        <taxon>Triatominae</taxon>
        <taxon>Triatoma</taxon>
    </lineage>
</organism>
<comment type="subcellular location">
    <subcellularLocation>
        <location evidence="1">Membrane</location>
        <topology evidence="1">Multi-pass membrane protein</topology>
    </subcellularLocation>
</comment>
<keyword evidence="5" id="KW-0813">Transport</keyword>
<keyword evidence="4 6" id="KW-0472">Membrane</keyword>
<evidence type="ECO:0000256" key="1">
    <source>
        <dbReference type="ARBA" id="ARBA00004141"/>
    </source>
</evidence>
<dbReference type="InterPro" id="IPR000425">
    <property type="entry name" value="MIP"/>
</dbReference>
<dbReference type="GO" id="GO:0005886">
    <property type="term" value="C:plasma membrane"/>
    <property type="evidence" value="ECO:0007669"/>
    <property type="project" value="TreeGrafter"/>
</dbReference>
<evidence type="ECO:0000256" key="2">
    <source>
        <dbReference type="ARBA" id="ARBA00022692"/>
    </source>
</evidence>
<dbReference type="InterPro" id="IPR034294">
    <property type="entry name" value="Aquaporin_transptr"/>
</dbReference>
<proteinExistence type="inferred from homology"/>